<dbReference type="InterPro" id="IPR005119">
    <property type="entry name" value="LysR_subst-bd"/>
</dbReference>
<organism evidence="6 7">
    <name type="scientific">Sanguibacter hominis ATCC BAA-789</name>
    <dbReference type="NCBI Taxonomy" id="1312740"/>
    <lineage>
        <taxon>Bacteria</taxon>
        <taxon>Bacillati</taxon>
        <taxon>Actinomycetota</taxon>
        <taxon>Actinomycetes</taxon>
        <taxon>Micrococcales</taxon>
        <taxon>Sanguibacteraceae</taxon>
        <taxon>Sanguibacter</taxon>
    </lineage>
</organism>
<comment type="caution">
    <text evidence="6">The sequence shown here is derived from an EMBL/GenBank/DDBJ whole genome shotgun (WGS) entry which is preliminary data.</text>
</comment>
<dbReference type="RefSeq" id="WP_168446710.1">
    <property type="nucleotide sequence ID" value="NZ_JAAXOW010000001.1"/>
</dbReference>
<dbReference type="PROSITE" id="PS50931">
    <property type="entry name" value="HTH_LYSR"/>
    <property type="match status" value="1"/>
</dbReference>
<dbReference type="Pfam" id="PF00126">
    <property type="entry name" value="HTH_1"/>
    <property type="match status" value="1"/>
</dbReference>
<evidence type="ECO:0000256" key="3">
    <source>
        <dbReference type="ARBA" id="ARBA00023125"/>
    </source>
</evidence>
<dbReference type="Pfam" id="PF03466">
    <property type="entry name" value="LysR_substrate"/>
    <property type="match status" value="1"/>
</dbReference>
<evidence type="ECO:0000313" key="6">
    <source>
        <dbReference type="EMBL" id="NKX92699.1"/>
    </source>
</evidence>
<dbReference type="InterPro" id="IPR000847">
    <property type="entry name" value="LysR_HTH_N"/>
</dbReference>
<keyword evidence="7" id="KW-1185">Reference proteome</keyword>
<dbReference type="GO" id="GO:0000976">
    <property type="term" value="F:transcription cis-regulatory region binding"/>
    <property type="evidence" value="ECO:0007669"/>
    <property type="project" value="TreeGrafter"/>
</dbReference>
<proteinExistence type="inferred from homology"/>
<evidence type="ECO:0000256" key="1">
    <source>
        <dbReference type="ARBA" id="ARBA00009437"/>
    </source>
</evidence>
<dbReference type="InterPro" id="IPR036390">
    <property type="entry name" value="WH_DNA-bd_sf"/>
</dbReference>
<protein>
    <submittedName>
        <fullName evidence="6">LysR family transcriptional regulator</fullName>
    </submittedName>
</protein>
<dbReference type="GO" id="GO:0003700">
    <property type="term" value="F:DNA-binding transcription factor activity"/>
    <property type="evidence" value="ECO:0007669"/>
    <property type="project" value="InterPro"/>
</dbReference>
<evidence type="ECO:0000256" key="4">
    <source>
        <dbReference type="ARBA" id="ARBA00023163"/>
    </source>
</evidence>
<feature type="domain" description="HTH lysR-type" evidence="5">
    <location>
        <begin position="5"/>
        <end position="62"/>
    </location>
</feature>
<dbReference type="SUPFAM" id="SSF46785">
    <property type="entry name" value="Winged helix' DNA-binding domain"/>
    <property type="match status" value="1"/>
</dbReference>
<dbReference type="PANTHER" id="PTHR30126">
    <property type="entry name" value="HTH-TYPE TRANSCRIPTIONAL REGULATOR"/>
    <property type="match status" value="1"/>
</dbReference>
<gene>
    <name evidence="6" type="ORF">HF995_05325</name>
</gene>
<dbReference type="EMBL" id="JAAXOW010000001">
    <property type="protein sequence ID" value="NKX92699.1"/>
    <property type="molecule type" value="Genomic_DNA"/>
</dbReference>
<evidence type="ECO:0000259" key="5">
    <source>
        <dbReference type="PROSITE" id="PS50931"/>
    </source>
</evidence>
<dbReference type="AlphaFoldDB" id="A0A9X5FEF9"/>
<sequence>MRAEPDLQALRALALAARENSISAAAGLLGVSQQAVSLRIRTLERELGARLLVRSTRGSRLTPAGQQVVGWAQPLLAAADAFADAARALRDDRTTTLRIAASLTIAEHLLPRWIGTWRAQVGEHGPEVQVTAANSSTVAMSVREGTADLGFVESPRTPAGLGSATVAHDTLDVVVQPEHRWARARSITVQELATTGLVLREKGSGTRQAFDAAMADAGYPDHAEPVMVQKSTLGMRSAVMGGTAPGVLSSLAVADDVRAGRLARVQVDGLTMSRPLTALWAGAAPPRHARDFLEACAD</sequence>
<comment type="similarity">
    <text evidence="1">Belongs to the LysR transcriptional regulatory family.</text>
</comment>
<keyword evidence="4" id="KW-0804">Transcription</keyword>
<dbReference type="Gene3D" id="3.40.190.10">
    <property type="entry name" value="Periplasmic binding protein-like II"/>
    <property type="match status" value="2"/>
</dbReference>
<dbReference type="Proteomes" id="UP000774283">
    <property type="component" value="Unassembled WGS sequence"/>
</dbReference>
<dbReference type="PRINTS" id="PR00039">
    <property type="entry name" value="HTHLYSR"/>
</dbReference>
<reference evidence="6 7" key="1">
    <citation type="submission" date="2020-04" db="EMBL/GenBank/DDBJ databases">
        <title>MicrobeNet Type strains.</title>
        <authorList>
            <person name="Nicholson A.C."/>
        </authorList>
    </citation>
    <scope>NUCLEOTIDE SEQUENCE [LARGE SCALE GENOMIC DNA]</scope>
    <source>
        <strain evidence="6 7">ATCC BAA-789</strain>
    </source>
</reference>
<keyword evidence="3" id="KW-0238">DNA-binding</keyword>
<keyword evidence="2" id="KW-0805">Transcription regulation</keyword>
<evidence type="ECO:0000313" key="7">
    <source>
        <dbReference type="Proteomes" id="UP000774283"/>
    </source>
</evidence>
<accession>A0A9X5FEF9</accession>
<evidence type="ECO:0000256" key="2">
    <source>
        <dbReference type="ARBA" id="ARBA00023015"/>
    </source>
</evidence>
<dbReference type="InterPro" id="IPR036388">
    <property type="entry name" value="WH-like_DNA-bd_sf"/>
</dbReference>
<dbReference type="SUPFAM" id="SSF53850">
    <property type="entry name" value="Periplasmic binding protein-like II"/>
    <property type="match status" value="1"/>
</dbReference>
<name>A0A9X5FEF9_9MICO</name>
<dbReference type="PANTHER" id="PTHR30126:SF39">
    <property type="entry name" value="HTH-TYPE TRANSCRIPTIONAL REGULATOR CYSL"/>
    <property type="match status" value="1"/>
</dbReference>
<dbReference type="Gene3D" id="1.10.10.10">
    <property type="entry name" value="Winged helix-like DNA-binding domain superfamily/Winged helix DNA-binding domain"/>
    <property type="match status" value="1"/>
</dbReference>